<dbReference type="EMBL" id="JACIFO010000001">
    <property type="protein sequence ID" value="MBB4118091.1"/>
    <property type="molecule type" value="Genomic_DNA"/>
</dbReference>
<reference evidence="6 7" key="1">
    <citation type="submission" date="2020-08" db="EMBL/GenBank/DDBJ databases">
        <title>Genomic Encyclopedia of Type Strains, Phase IV (KMG-IV): sequencing the most valuable type-strain genomes for metagenomic binning, comparative biology and taxonomic classification.</title>
        <authorList>
            <person name="Goeker M."/>
        </authorList>
    </citation>
    <scope>NUCLEOTIDE SEQUENCE [LARGE SCALE GENOMIC DNA]</scope>
    <source>
        <strain evidence="6 7">DSM 29568</strain>
    </source>
</reference>
<dbReference type="Proteomes" id="UP000553034">
    <property type="component" value="Unassembled WGS sequence"/>
</dbReference>
<accession>A0A840ELX4</accession>
<dbReference type="SUPFAM" id="SSF46689">
    <property type="entry name" value="Homeodomain-like"/>
    <property type="match status" value="1"/>
</dbReference>
<keyword evidence="1" id="KW-0805">Transcription regulation</keyword>
<feature type="domain" description="HTH araC/xylS-type" evidence="5">
    <location>
        <begin position="260"/>
        <end position="361"/>
    </location>
</feature>
<dbReference type="AlphaFoldDB" id="A0A840ELX4"/>
<organism evidence="6 7">
    <name type="scientific">Mesonia hippocampi</name>
    <dbReference type="NCBI Taxonomy" id="1628250"/>
    <lineage>
        <taxon>Bacteria</taxon>
        <taxon>Pseudomonadati</taxon>
        <taxon>Bacteroidota</taxon>
        <taxon>Flavobacteriia</taxon>
        <taxon>Flavobacteriales</taxon>
        <taxon>Flavobacteriaceae</taxon>
        <taxon>Mesonia</taxon>
    </lineage>
</organism>
<dbReference type="PANTHER" id="PTHR43280:SF29">
    <property type="entry name" value="ARAC-FAMILY TRANSCRIPTIONAL REGULATOR"/>
    <property type="match status" value="1"/>
</dbReference>
<dbReference type="Gene3D" id="1.10.10.60">
    <property type="entry name" value="Homeodomain-like"/>
    <property type="match status" value="2"/>
</dbReference>
<dbReference type="SMART" id="SM00342">
    <property type="entry name" value="HTH_ARAC"/>
    <property type="match status" value="1"/>
</dbReference>
<feature type="transmembrane region" description="Helical" evidence="4">
    <location>
        <begin position="98"/>
        <end position="116"/>
    </location>
</feature>
<proteinExistence type="predicted"/>
<dbReference type="RefSeq" id="WP_183475732.1">
    <property type="nucleotide sequence ID" value="NZ_JACIFO010000001.1"/>
</dbReference>
<evidence type="ECO:0000256" key="2">
    <source>
        <dbReference type="ARBA" id="ARBA00023125"/>
    </source>
</evidence>
<feature type="transmembrane region" description="Helical" evidence="4">
    <location>
        <begin position="194"/>
        <end position="212"/>
    </location>
</feature>
<keyword evidence="2 6" id="KW-0238">DNA-binding</keyword>
<feature type="transmembrane region" description="Helical" evidence="4">
    <location>
        <begin position="165"/>
        <end position="188"/>
    </location>
</feature>
<evidence type="ECO:0000256" key="4">
    <source>
        <dbReference type="SAM" id="Phobius"/>
    </source>
</evidence>
<keyword evidence="4" id="KW-0812">Transmembrane</keyword>
<dbReference type="InterPro" id="IPR009057">
    <property type="entry name" value="Homeodomain-like_sf"/>
</dbReference>
<protein>
    <submittedName>
        <fullName evidence="6">AraC-like DNA-binding protein</fullName>
    </submittedName>
</protein>
<gene>
    <name evidence="6" type="ORF">GGR32_000363</name>
</gene>
<evidence type="ECO:0000313" key="6">
    <source>
        <dbReference type="EMBL" id="MBB4118091.1"/>
    </source>
</evidence>
<feature type="transmembrane region" description="Helical" evidence="4">
    <location>
        <begin position="6"/>
        <end position="22"/>
    </location>
</feature>
<evidence type="ECO:0000256" key="1">
    <source>
        <dbReference type="ARBA" id="ARBA00023015"/>
    </source>
</evidence>
<feature type="transmembrane region" description="Helical" evidence="4">
    <location>
        <begin position="122"/>
        <end position="144"/>
    </location>
</feature>
<keyword evidence="4" id="KW-1133">Transmembrane helix</keyword>
<dbReference type="Pfam" id="PF12833">
    <property type="entry name" value="HTH_18"/>
    <property type="match status" value="1"/>
</dbReference>
<dbReference type="GO" id="GO:0043565">
    <property type="term" value="F:sequence-specific DNA binding"/>
    <property type="evidence" value="ECO:0007669"/>
    <property type="project" value="InterPro"/>
</dbReference>
<dbReference type="PANTHER" id="PTHR43280">
    <property type="entry name" value="ARAC-FAMILY TRANSCRIPTIONAL REGULATOR"/>
    <property type="match status" value="1"/>
</dbReference>
<keyword evidence="3" id="KW-0804">Transcription</keyword>
<evidence type="ECO:0000256" key="3">
    <source>
        <dbReference type="ARBA" id="ARBA00023163"/>
    </source>
</evidence>
<feature type="transmembrane region" description="Helical" evidence="4">
    <location>
        <begin position="34"/>
        <end position="54"/>
    </location>
</feature>
<dbReference type="InterPro" id="IPR018062">
    <property type="entry name" value="HTH_AraC-typ_CS"/>
</dbReference>
<name>A0A840ELX4_9FLAO</name>
<keyword evidence="7" id="KW-1185">Reference proteome</keyword>
<evidence type="ECO:0000313" key="7">
    <source>
        <dbReference type="Proteomes" id="UP000553034"/>
    </source>
</evidence>
<feature type="transmembrane region" description="Helical" evidence="4">
    <location>
        <begin position="66"/>
        <end position="86"/>
    </location>
</feature>
<dbReference type="InterPro" id="IPR018060">
    <property type="entry name" value="HTH_AraC"/>
</dbReference>
<dbReference type="PROSITE" id="PS01124">
    <property type="entry name" value="HTH_ARAC_FAMILY_2"/>
    <property type="match status" value="1"/>
</dbReference>
<dbReference type="GO" id="GO:0003700">
    <property type="term" value="F:DNA-binding transcription factor activity"/>
    <property type="evidence" value="ECO:0007669"/>
    <property type="project" value="InterPro"/>
</dbReference>
<evidence type="ECO:0000259" key="5">
    <source>
        <dbReference type="PROSITE" id="PS01124"/>
    </source>
</evidence>
<comment type="caution">
    <text evidence="6">The sequence shown here is derived from an EMBL/GenBank/DDBJ whole genome shotgun (WGS) entry which is preliminary data.</text>
</comment>
<dbReference type="PROSITE" id="PS00041">
    <property type="entry name" value="HTH_ARAC_FAMILY_1"/>
    <property type="match status" value="1"/>
</dbReference>
<sequence length="365" mass="42329">MLIHLIQILVFSSLILLSFIMLSNPLRVNRKANIWFGITLFLWSSFWLEEIILLTKAEPFGDILNLVISFIQFFTPIFLYISVLFFSNPNYKFSLKDSAVFIIPIVYLVAIIYNYLSVTNYQLLLVTLILVNAIVFITKSFLRLRIHQRKITLFSSNTDEINLKWLENIILVIMALVLIISVFNLIYIGLPLNLYLNIITLGVILFMTYNALKQKEIFPTNQKHREDIIAIENDDDDETDTTKRKIIKDKELVLLKAKLNALMKAKHLYLDNDINLASLAEEMQITSHQLSYVINNGFNQNFYQFINTYRIEKAKELLLDKSSQNLTILGIAYESGFNSKTAFNTTFKKFTNLTPTEFKNQSSTL</sequence>
<keyword evidence="4" id="KW-0472">Membrane</keyword>